<protein>
    <submittedName>
        <fullName evidence="3">Shikimate transporter</fullName>
    </submittedName>
</protein>
<dbReference type="SUPFAM" id="SSF55166">
    <property type="entry name" value="Hedgehog/DD-peptidase"/>
    <property type="match status" value="1"/>
</dbReference>
<dbReference type="Pfam" id="PF08291">
    <property type="entry name" value="Peptidase_M15_3"/>
    <property type="match status" value="1"/>
</dbReference>
<feature type="compositionally biased region" description="Low complexity" evidence="1">
    <location>
        <begin position="127"/>
        <end position="146"/>
    </location>
</feature>
<dbReference type="InterPro" id="IPR013230">
    <property type="entry name" value="Peptidase_M15A_C"/>
</dbReference>
<organism evidence="3 4">
    <name type="scientific">Falsochrobactrum shanghaiense</name>
    <dbReference type="NCBI Taxonomy" id="2201899"/>
    <lineage>
        <taxon>Bacteria</taxon>
        <taxon>Pseudomonadati</taxon>
        <taxon>Pseudomonadota</taxon>
        <taxon>Alphaproteobacteria</taxon>
        <taxon>Hyphomicrobiales</taxon>
        <taxon>Brucellaceae</taxon>
        <taxon>Falsochrobactrum</taxon>
    </lineage>
</organism>
<dbReference type="AlphaFoldDB" id="A0A316J769"/>
<evidence type="ECO:0000259" key="2">
    <source>
        <dbReference type="Pfam" id="PF08291"/>
    </source>
</evidence>
<evidence type="ECO:0000256" key="1">
    <source>
        <dbReference type="SAM" id="MobiDB-lite"/>
    </source>
</evidence>
<gene>
    <name evidence="3" type="ORF">DKP76_08055</name>
</gene>
<proteinExistence type="predicted"/>
<evidence type="ECO:0000313" key="3">
    <source>
        <dbReference type="EMBL" id="PWL17717.1"/>
    </source>
</evidence>
<dbReference type="EMBL" id="QGDB01000003">
    <property type="protein sequence ID" value="PWL17717.1"/>
    <property type="molecule type" value="Genomic_DNA"/>
</dbReference>
<feature type="compositionally biased region" description="Polar residues" evidence="1">
    <location>
        <begin position="163"/>
        <end position="174"/>
    </location>
</feature>
<dbReference type="InterPro" id="IPR009045">
    <property type="entry name" value="Zn_M74/Hedgehog-like"/>
</dbReference>
<dbReference type="Proteomes" id="UP000245865">
    <property type="component" value="Unassembled WGS sequence"/>
</dbReference>
<feature type="region of interest" description="Disordered" evidence="1">
    <location>
        <begin position="208"/>
        <end position="268"/>
    </location>
</feature>
<comment type="caution">
    <text evidence="3">The sequence shown here is derived from an EMBL/GenBank/DDBJ whole genome shotgun (WGS) entry which is preliminary data.</text>
</comment>
<name>A0A316J769_9HYPH</name>
<feature type="compositionally biased region" description="Low complexity" evidence="1">
    <location>
        <begin position="220"/>
        <end position="230"/>
    </location>
</feature>
<evidence type="ECO:0000313" key="4">
    <source>
        <dbReference type="Proteomes" id="UP000245865"/>
    </source>
</evidence>
<dbReference type="Gene3D" id="3.30.1380.10">
    <property type="match status" value="1"/>
</dbReference>
<feature type="region of interest" description="Disordered" evidence="1">
    <location>
        <begin position="127"/>
        <end position="185"/>
    </location>
</feature>
<accession>A0A316J769</accession>
<dbReference type="OrthoDB" id="5418604at2"/>
<sequence length="493" mass="52195">MQPDLRAIADWENWLPVRQNAGLCEKNRLASVHARLVREKSISRNQAGPICFGSPDWSGKSSRSRSLIFVEPSSLSSRKLLCGSVALLALVLTSCTSTGDGMTPMQMSASADGSVVADALQSAADETAAAEASTKAEAEASAQAEADATKKADNQPEPPTGQAAVTSATAQSDNPAIEDAGTGKALEPEEPVQVAALASETKPSGLFSIFGKKSDNSPSEAAPPEAPAATTDEKPATAKTEPAQEAPQAPQVEASQPPAPEKPAEVTSLFGSAKNANAFAAPQKPASSQSQSQGSIARLFSDDAASGSSKAENKKLAVVKPVSSPTRNYNYSLPGVRANGGIEIKHRQSLYDDSDIDANEYDDYSSIQLASAPGLARLAPNGLKVQRQTVDVACLKPQLVSMLKTMERHFRRPVMVTSGYRSPSYNRKVNGARKSLHMICAAADIQIDGVSKHEIARFARSMPNRGGVGTYCHTKSVHVDIGPERDWNWRCRK</sequence>
<keyword evidence="4" id="KW-1185">Reference proteome</keyword>
<reference evidence="3 4" key="1">
    <citation type="submission" date="2018-05" db="EMBL/GenBank/DDBJ databases">
        <title>Comparative genomic sequence analysis between strain HN4 and CCM 8460T (Falsochrobactrum ovis) will provide more evidence to prove that HN4 is a new species of Falsochrobactrum.</title>
        <authorList>
            <person name="Lyu W."/>
            <person name="Sun L."/>
            <person name="Yao L."/>
        </authorList>
    </citation>
    <scope>NUCLEOTIDE SEQUENCE [LARGE SCALE GENOMIC DNA]</scope>
    <source>
        <strain evidence="3 4">HN4</strain>
    </source>
</reference>
<feature type="compositionally biased region" description="Low complexity" evidence="1">
    <location>
        <begin position="237"/>
        <end position="256"/>
    </location>
</feature>
<feature type="domain" description="Peptidase M15A C-terminal" evidence="2">
    <location>
        <begin position="377"/>
        <end position="480"/>
    </location>
</feature>